<evidence type="ECO:0000313" key="2">
    <source>
        <dbReference type="Proteomes" id="UP000199111"/>
    </source>
</evidence>
<dbReference type="GeneID" id="96299742"/>
<reference evidence="2" key="1">
    <citation type="submission" date="2016-10" db="EMBL/GenBank/DDBJ databases">
        <authorList>
            <person name="Varghese N."/>
            <person name="Submissions S."/>
        </authorList>
    </citation>
    <scope>NUCLEOTIDE SEQUENCE [LARGE SCALE GENOMIC DNA]</scope>
    <source>
        <strain evidence="2">CGMCC 4.2126</strain>
    </source>
</reference>
<organism evidence="1 2">
    <name type="scientific">Streptosporangium canum</name>
    <dbReference type="NCBI Taxonomy" id="324952"/>
    <lineage>
        <taxon>Bacteria</taxon>
        <taxon>Bacillati</taxon>
        <taxon>Actinomycetota</taxon>
        <taxon>Actinomycetes</taxon>
        <taxon>Streptosporangiales</taxon>
        <taxon>Streptosporangiaceae</taxon>
        <taxon>Streptosporangium</taxon>
    </lineage>
</organism>
<dbReference type="RefSeq" id="WP_218158744.1">
    <property type="nucleotide sequence ID" value="NZ_FOQY01000011.1"/>
</dbReference>
<evidence type="ECO:0000313" key="1">
    <source>
        <dbReference type="EMBL" id="SFJ84136.1"/>
    </source>
</evidence>
<sequence>MPKSEPRLMPTGTCWCGCGTEVGLGSFFSQGHDKIAEAALLAARYDNSVARLIAHHGFGPENGVREAAVEKGYWEACPEASCNYLGAPASIRVHRKKMQH</sequence>
<name>A0A1I3UQ51_9ACTN</name>
<accession>A0A1I3UQ51</accession>
<proteinExistence type="predicted"/>
<dbReference type="Proteomes" id="UP000199111">
    <property type="component" value="Unassembled WGS sequence"/>
</dbReference>
<dbReference type="AlphaFoldDB" id="A0A1I3UQ51"/>
<protein>
    <submittedName>
        <fullName evidence="1">Uncharacterized protein</fullName>
    </submittedName>
</protein>
<dbReference type="EMBL" id="FOQY01000013">
    <property type="protein sequence ID" value="SFJ84136.1"/>
    <property type="molecule type" value="Genomic_DNA"/>
</dbReference>
<gene>
    <name evidence="1" type="ORF">SAMN05216275_11310</name>
</gene>
<keyword evidence="2" id="KW-1185">Reference proteome</keyword>